<evidence type="ECO:0000256" key="4">
    <source>
        <dbReference type="ARBA" id="ARBA00023002"/>
    </source>
</evidence>
<evidence type="ECO:0000256" key="3">
    <source>
        <dbReference type="ARBA" id="ARBA00022964"/>
    </source>
</evidence>
<gene>
    <name evidence="7" type="ORF">Syn7803C60_111</name>
</gene>
<sequence length="212" mass="24703">MITDFYIKDFIGVFETEFDSTEFINYFNHSKDVGVAFDRRGFIDPNTKLKRTLTRRDASLPIDYFMDEENSPPEVQSFMIDKDLNSRYLKQYNSVLNNCLNHYAEEYEQLSAYYLQSAYLNIQKTSPKQGYHQWHSENISKGNGRRILAHMMYLNDVDEGGETEFLYLSTRIKPVRGKLLIWPAGFTHTHRGNPPLSGDKYVATGWIENGNP</sequence>
<dbReference type="GO" id="GO:0016705">
    <property type="term" value="F:oxidoreductase activity, acting on paired donors, with incorporation or reduction of molecular oxygen"/>
    <property type="evidence" value="ECO:0007669"/>
    <property type="project" value="InterPro"/>
</dbReference>
<dbReference type="Pfam" id="PF13640">
    <property type="entry name" value="2OG-FeII_Oxy_3"/>
    <property type="match status" value="1"/>
</dbReference>
<evidence type="ECO:0000259" key="6">
    <source>
        <dbReference type="PROSITE" id="PS51471"/>
    </source>
</evidence>
<keyword evidence="2" id="KW-0479">Metal-binding</keyword>
<dbReference type="InterPro" id="IPR005123">
    <property type="entry name" value="Oxoglu/Fe-dep_dioxygenase_dom"/>
</dbReference>
<dbReference type="SMART" id="SM00702">
    <property type="entry name" value="P4Hc"/>
    <property type="match status" value="1"/>
</dbReference>
<dbReference type="GO" id="GO:0005506">
    <property type="term" value="F:iron ion binding"/>
    <property type="evidence" value="ECO:0007669"/>
    <property type="project" value="InterPro"/>
</dbReference>
<dbReference type="Gene3D" id="2.60.120.620">
    <property type="entry name" value="q2cbj1_9rhob like domain"/>
    <property type="match status" value="1"/>
</dbReference>
<evidence type="ECO:0000256" key="1">
    <source>
        <dbReference type="ARBA" id="ARBA00001961"/>
    </source>
</evidence>
<evidence type="ECO:0000313" key="7">
    <source>
        <dbReference type="EMBL" id="AIX17127.1"/>
    </source>
</evidence>
<dbReference type="EMBL" id="KJ019039">
    <property type="protein sequence ID" value="AIX17127.1"/>
    <property type="molecule type" value="Genomic_DNA"/>
</dbReference>
<dbReference type="PANTHER" id="PTHR10869">
    <property type="entry name" value="PROLYL 4-HYDROXYLASE ALPHA SUBUNIT"/>
    <property type="match status" value="1"/>
</dbReference>
<evidence type="ECO:0000313" key="8">
    <source>
        <dbReference type="Proteomes" id="UP000185397"/>
    </source>
</evidence>
<dbReference type="InterPro" id="IPR006620">
    <property type="entry name" value="Pro_4_hyd_alph"/>
</dbReference>
<feature type="domain" description="Fe2OG dioxygenase" evidence="6">
    <location>
        <begin position="91"/>
        <end position="209"/>
    </location>
</feature>
<dbReference type="Proteomes" id="UP000185397">
    <property type="component" value="Segment"/>
</dbReference>
<dbReference type="GO" id="GO:0031418">
    <property type="term" value="F:L-ascorbic acid binding"/>
    <property type="evidence" value="ECO:0007669"/>
    <property type="project" value="InterPro"/>
</dbReference>
<dbReference type="PROSITE" id="PS51471">
    <property type="entry name" value="FE2OG_OXY"/>
    <property type="match status" value="1"/>
</dbReference>
<dbReference type="InterPro" id="IPR045054">
    <property type="entry name" value="P4HA-like"/>
</dbReference>
<evidence type="ECO:0000256" key="5">
    <source>
        <dbReference type="ARBA" id="ARBA00023004"/>
    </source>
</evidence>
<dbReference type="GO" id="GO:0051213">
    <property type="term" value="F:dioxygenase activity"/>
    <property type="evidence" value="ECO:0007669"/>
    <property type="project" value="UniProtKB-KW"/>
</dbReference>
<dbReference type="InterPro" id="IPR044862">
    <property type="entry name" value="Pro_4_hyd_alph_FE2OG_OXY"/>
</dbReference>
<accession>A0A0E3ESN0</accession>
<keyword evidence="5" id="KW-0408">Iron</keyword>
<keyword evidence="3" id="KW-0223">Dioxygenase</keyword>
<organism evidence="7 8">
    <name type="scientific">Synechococcus phage ACG-2014a</name>
    <dbReference type="NCBI Taxonomy" id="1493507"/>
    <lineage>
        <taxon>Viruses</taxon>
        <taxon>Duplodnaviria</taxon>
        <taxon>Heunggongvirae</taxon>
        <taxon>Uroviricota</taxon>
        <taxon>Caudoviricetes</taxon>
        <taxon>Pantevenvirales</taxon>
        <taxon>Kyanoviridae</taxon>
        <taxon>Acionnavirus</taxon>
        <taxon>Acionnavirus monteraybay</taxon>
    </lineage>
</organism>
<protein>
    <submittedName>
        <fullName evidence="7">2OG-Fe(II) oxygenase</fullName>
    </submittedName>
</protein>
<evidence type="ECO:0000256" key="2">
    <source>
        <dbReference type="ARBA" id="ARBA00022723"/>
    </source>
</evidence>
<proteinExistence type="predicted"/>
<reference evidence="7 8" key="1">
    <citation type="submission" date="2013-12" db="EMBL/GenBank/DDBJ databases">
        <title>Ecological redundancy of diverse viral populations within a natural community.</title>
        <authorList>
            <person name="Gregory A.C."/>
            <person name="LaButti K."/>
            <person name="Copeland A."/>
            <person name="Woyke T."/>
            <person name="Sullivan M.B."/>
        </authorList>
    </citation>
    <scope>NUCLEOTIDE SEQUENCE [LARGE SCALE GENOMIC DNA]</scope>
    <source>
        <strain evidence="7">Syn7803C60</strain>
    </source>
</reference>
<keyword evidence="4" id="KW-0560">Oxidoreductase</keyword>
<dbReference type="PANTHER" id="PTHR10869:SF246">
    <property type="entry name" value="TRANSMEMBRANE PROLYL 4-HYDROXYLASE"/>
    <property type="match status" value="1"/>
</dbReference>
<name>A0A0E3ESN0_9CAUD</name>
<comment type="cofactor">
    <cofactor evidence="1">
        <name>L-ascorbate</name>
        <dbReference type="ChEBI" id="CHEBI:38290"/>
    </cofactor>
</comment>